<evidence type="ECO:0000259" key="4">
    <source>
        <dbReference type="Pfam" id="PF00707"/>
    </source>
</evidence>
<dbReference type="PANTHER" id="PTHR10938:SF0">
    <property type="entry name" value="TRANSLATION INITIATION FACTOR IF-3, MITOCHONDRIAL"/>
    <property type="match status" value="1"/>
</dbReference>
<evidence type="ECO:0000256" key="3">
    <source>
        <dbReference type="ARBA" id="ARBA00022917"/>
    </source>
</evidence>
<dbReference type="NCBIfam" id="TIGR00168">
    <property type="entry name" value="infC"/>
    <property type="match status" value="1"/>
</dbReference>
<protein>
    <submittedName>
        <fullName evidence="6">Translation initiation factor 3</fullName>
    </submittedName>
</protein>
<dbReference type="InterPro" id="IPR036787">
    <property type="entry name" value="T_IF-3_N_sf"/>
</dbReference>
<dbReference type="Pfam" id="PF05198">
    <property type="entry name" value="IF3_N"/>
    <property type="match status" value="1"/>
</dbReference>
<dbReference type="GO" id="GO:0003743">
    <property type="term" value="F:translation initiation factor activity"/>
    <property type="evidence" value="ECO:0007669"/>
    <property type="project" value="UniProtKB-KW"/>
</dbReference>
<comment type="similarity">
    <text evidence="1">Belongs to the IF-3 family.</text>
</comment>
<dbReference type="FunFam" id="3.30.110.10:FF:000001">
    <property type="entry name" value="Translation initiation factor IF-3"/>
    <property type="match status" value="1"/>
</dbReference>
<evidence type="ECO:0000256" key="2">
    <source>
        <dbReference type="ARBA" id="ARBA00022540"/>
    </source>
</evidence>
<dbReference type="FunFam" id="3.10.20.80:FF:000001">
    <property type="entry name" value="Translation initiation factor IF-3"/>
    <property type="match status" value="1"/>
</dbReference>
<dbReference type="InterPro" id="IPR019815">
    <property type="entry name" value="Translation_initiation_fac_3_C"/>
</dbReference>
<keyword evidence="2 6" id="KW-0396">Initiation factor</keyword>
<organism evidence="6">
    <name type="scientific">hydrothermal vent metagenome</name>
    <dbReference type="NCBI Taxonomy" id="652676"/>
    <lineage>
        <taxon>unclassified sequences</taxon>
        <taxon>metagenomes</taxon>
        <taxon>ecological metagenomes</taxon>
    </lineage>
</organism>
<dbReference type="GO" id="GO:0043022">
    <property type="term" value="F:ribosome binding"/>
    <property type="evidence" value="ECO:0007669"/>
    <property type="project" value="TreeGrafter"/>
</dbReference>
<name>A0A3B1CX50_9ZZZZ</name>
<dbReference type="GO" id="GO:0005829">
    <property type="term" value="C:cytosol"/>
    <property type="evidence" value="ECO:0007669"/>
    <property type="project" value="TreeGrafter"/>
</dbReference>
<dbReference type="GO" id="GO:0016020">
    <property type="term" value="C:membrane"/>
    <property type="evidence" value="ECO:0007669"/>
    <property type="project" value="TreeGrafter"/>
</dbReference>
<feature type="domain" description="Translation initiation factor 3 N-terminal" evidence="5">
    <location>
        <begin position="2"/>
        <end position="67"/>
    </location>
</feature>
<evidence type="ECO:0000256" key="1">
    <source>
        <dbReference type="ARBA" id="ARBA00005439"/>
    </source>
</evidence>
<accession>A0A3B1CX50</accession>
<dbReference type="EMBL" id="UOGG01000076">
    <property type="protein sequence ID" value="VAX29083.1"/>
    <property type="molecule type" value="Genomic_DNA"/>
</dbReference>
<dbReference type="GO" id="GO:0032790">
    <property type="term" value="P:ribosome disassembly"/>
    <property type="evidence" value="ECO:0007669"/>
    <property type="project" value="TreeGrafter"/>
</dbReference>
<dbReference type="AlphaFoldDB" id="A0A3B1CX50"/>
<gene>
    <name evidence="6" type="ORF">MNBD_NITROSPINAE05-1341</name>
</gene>
<reference evidence="6" key="1">
    <citation type="submission" date="2018-06" db="EMBL/GenBank/DDBJ databases">
        <authorList>
            <person name="Zhirakovskaya E."/>
        </authorList>
    </citation>
    <scope>NUCLEOTIDE SEQUENCE</scope>
</reference>
<sequence>MIRVKEVAVIGDDGEQMGVFLTEDAINMAQEDNLDLVEVAPTANPPVCRIMDFGKFKYKQSKKLHEAKKNQKIVHLKEVKFRPNTDQHDYDFKLKHVTRFIEAGDKAKVVIFFKGREIVHRENGFKLLDRIIADTEEIAIVESSAKQEGRTLVMILAPNTKRKGQ</sequence>
<dbReference type="Gene3D" id="3.30.110.10">
    <property type="entry name" value="Translation initiation factor 3 (IF-3), C-terminal domain"/>
    <property type="match status" value="1"/>
</dbReference>
<dbReference type="SUPFAM" id="SSF54364">
    <property type="entry name" value="Translation initiation factor IF3, N-terminal domain"/>
    <property type="match status" value="1"/>
</dbReference>
<dbReference type="InterPro" id="IPR019814">
    <property type="entry name" value="Translation_initiation_fac_3_N"/>
</dbReference>
<dbReference type="Pfam" id="PF00707">
    <property type="entry name" value="IF3_C"/>
    <property type="match status" value="1"/>
</dbReference>
<dbReference type="InterPro" id="IPR001288">
    <property type="entry name" value="Translation_initiation_fac_3"/>
</dbReference>
<dbReference type="HAMAP" id="MF_00080">
    <property type="entry name" value="IF_3"/>
    <property type="match status" value="1"/>
</dbReference>
<dbReference type="InterPro" id="IPR036788">
    <property type="entry name" value="T_IF-3_C_sf"/>
</dbReference>
<evidence type="ECO:0000313" key="6">
    <source>
        <dbReference type="EMBL" id="VAX29083.1"/>
    </source>
</evidence>
<evidence type="ECO:0000259" key="5">
    <source>
        <dbReference type="Pfam" id="PF05198"/>
    </source>
</evidence>
<dbReference type="SUPFAM" id="SSF55200">
    <property type="entry name" value="Translation initiation factor IF3, C-terminal domain"/>
    <property type="match status" value="1"/>
</dbReference>
<feature type="domain" description="Translation initiation factor 3 C-terminal" evidence="4">
    <location>
        <begin position="74"/>
        <end position="159"/>
    </location>
</feature>
<dbReference type="Gene3D" id="3.10.20.80">
    <property type="entry name" value="Translation initiation factor 3 (IF-3), N-terminal domain"/>
    <property type="match status" value="1"/>
</dbReference>
<dbReference type="PANTHER" id="PTHR10938">
    <property type="entry name" value="TRANSLATION INITIATION FACTOR IF-3"/>
    <property type="match status" value="1"/>
</dbReference>
<proteinExistence type="inferred from homology"/>
<keyword evidence="3" id="KW-0648">Protein biosynthesis</keyword>